<protein>
    <recommendedName>
        <fullName evidence="4 9">N-(5'-phosphoribosyl)anthranilate isomerase</fullName>
        <shortName evidence="9">PRAI</shortName>
        <ecNumber evidence="3 9">5.3.1.24</ecNumber>
    </recommendedName>
</protein>
<comment type="catalytic activity">
    <reaction evidence="1 9">
        <text>N-(5-phospho-beta-D-ribosyl)anthranilate = 1-(2-carboxyphenylamino)-1-deoxy-D-ribulose 5-phosphate</text>
        <dbReference type="Rhea" id="RHEA:21540"/>
        <dbReference type="ChEBI" id="CHEBI:18277"/>
        <dbReference type="ChEBI" id="CHEBI:58613"/>
        <dbReference type="EC" id="5.3.1.24"/>
    </reaction>
</comment>
<keyword evidence="8 9" id="KW-0413">Isomerase</keyword>
<evidence type="ECO:0000256" key="8">
    <source>
        <dbReference type="ARBA" id="ARBA00023235"/>
    </source>
</evidence>
<dbReference type="EMBL" id="LUUB01000097">
    <property type="protein sequence ID" value="OAF02441.1"/>
    <property type="molecule type" value="Genomic_DNA"/>
</dbReference>
<evidence type="ECO:0000256" key="4">
    <source>
        <dbReference type="ARBA" id="ARBA00022272"/>
    </source>
</evidence>
<dbReference type="UniPathway" id="UPA00035">
    <property type="reaction ID" value="UER00042"/>
</dbReference>
<keyword evidence="6 9" id="KW-0822">Tryptophan biosynthesis</keyword>
<organism evidence="11 12">
    <name type="scientific">Bradyrhizobium centrolobii</name>
    <dbReference type="NCBI Taxonomy" id="1505087"/>
    <lineage>
        <taxon>Bacteria</taxon>
        <taxon>Pseudomonadati</taxon>
        <taxon>Pseudomonadota</taxon>
        <taxon>Alphaproteobacteria</taxon>
        <taxon>Hyphomicrobiales</taxon>
        <taxon>Nitrobacteraceae</taxon>
        <taxon>Bradyrhizobium</taxon>
    </lineage>
</organism>
<gene>
    <name evidence="9" type="primary">trpF</name>
    <name evidence="11" type="ORF">AYJ54_27295</name>
</gene>
<comment type="caution">
    <text evidence="11">The sequence shown here is derived from an EMBL/GenBank/DDBJ whole genome shotgun (WGS) entry which is preliminary data.</text>
</comment>
<evidence type="ECO:0000256" key="6">
    <source>
        <dbReference type="ARBA" id="ARBA00022822"/>
    </source>
</evidence>
<evidence type="ECO:0000256" key="7">
    <source>
        <dbReference type="ARBA" id="ARBA00023141"/>
    </source>
</evidence>
<dbReference type="AlphaFoldDB" id="A0A176YBD6"/>
<feature type="domain" description="N-(5'phosphoribosyl) anthranilate isomerase (PRAI)" evidence="10">
    <location>
        <begin position="61"/>
        <end position="213"/>
    </location>
</feature>
<dbReference type="InterPro" id="IPR011060">
    <property type="entry name" value="RibuloseP-bd_barrel"/>
</dbReference>
<dbReference type="GO" id="GO:0000162">
    <property type="term" value="P:L-tryptophan biosynthetic process"/>
    <property type="evidence" value="ECO:0007669"/>
    <property type="project" value="UniProtKB-UniRule"/>
</dbReference>
<keyword evidence="12" id="KW-1185">Reference proteome</keyword>
<comment type="pathway">
    <text evidence="2 9">Amino-acid biosynthesis; L-tryptophan biosynthesis; L-tryptophan from chorismate: step 3/5.</text>
</comment>
<dbReference type="STRING" id="1505087.AYJ54_27295"/>
<evidence type="ECO:0000313" key="12">
    <source>
        <dbReference type="Proteomes" id="UP000076959"/>
    </source>
</evidence>
<evidence type="ECO:0000256" key="3">
    <source>
        <dbReference type="ARBA" id="ARBA00012572"/>
    </source>
</evidence>
<keyword evidence="5 9" id="KW-0028">Amino-acid biosynthesis</keyword>
<dbReference type="Gene3D" id="3.20.20.70">
    <property type="entry name" value="Aldolase class I"/>
    <property type="match status" value="1"/>
</dbReference>
<dbReference type="SUPFAM" id="SSF51366">
    <property type="entry name" value="Ribulose-phoshate binding barrel"/>
    <property type="match status" value="1"/>
</dbReference>
<dbReference type="PANTHER" id="PTHR42894">
    <property type="entry name" value="N-(5'-PHOSPHORIBOSYL)ANTHRANILATE ISOMERASE"/>
    <property type="match status" value="1"/>
</dbReference>
<comment type="similarity">
    <text evidence="9">Belongs to the TrpF family.</text>
</comment>
<dbReference type="HAMAP" id="MF_00135">
    <property type="entry name" value="PRAI"/>
    <property type="match status" value="1"/>
</dbReference>
<dbReference type="CDD" id="cd00405">
    <property type="entry name" value="PRAI"/>
    <property type="match status" value="1"/>
</dbReference>
<evidence type="ECO:0000256" key="1">
    <source>
        <dbReference type="ARBA" id="ARBA00001164"/>
    </source>
</evidence>
<keyword evidence="7 9" id="KW-0057">Aromatic amino acid biosynthesis</keyword>
<proteinExistence type="inferred from homology"/>
<dbReference type="RefSeq" id="WP_063706647.1">
    <property type="nucleotide sequence ID" value="NZ_LUUB01000097.1"/>
</dbReference>
<dbReference type="InterPro" id="IPR044643">
    <property type="entry name" value="TrpF_fam"/>
</dbReference>
<reference evidence="11 12" key="1">
    <citation type="submission" date="2016-03" db="EMBL/GenBank/DDBJ databases">
        <title>Draft Genome Sequence of the Strain BR 10245 (Bradyrhizobium sp.) isolated from nodules of Centrolobium paraense.</title>
        <authorList>
            <person name="Simoes-Araujo J.L.Sr."/>
            <person name="Barauna A.C."/>
            <person name="Silva K."/>
            <person name="Zilli J.E."/>
        </authorList>
    </citation>
    <scope>NUCLEOTIDE SEQUENCE [LARGE SCALE GENOMIC DNA]</scope>
    <source>
        <strain evidence="11 12">BR 10245</strain>
    </source>
</reference>
<accession>A0A176YBD6</accession>
<sequence length="220" mass="23435">MLTQIYEISTTEEASAVSAIGVDHIGVLVGDGRFPRELPISAASDIGAAIVPPSKFSALFLTCDLSLIVSWARELNPSIVHLGASAELVSPKDVASLKRMLPGIVVMRSIPVFGEESVAIARSYVGIADFLLLDSYRSTDKQIGALGVTHDWNISSRIVDLVRVPVVLAGGLGPDNVAEAIRTVRPAGVDSKTRTDQDGSHAKDLERVRRFHETARAAAP</sequence>
<dbReference type="Pfam" id="PF00697">
    <property type="entry name" value="PRAI"/>
    <property type="match status" value="1"/>
</dbReference>
<name>A0A176YBD6_9BRAD</name>
<dbReference type="Proteomes" id="UP000076959">
    <property type="component" value="Unassembled WGS sequence"/>
</dbReference>
<dbReference type="GO" id="GO:0004640">
    <property type="term" value="F:phosphoribosylanthranilate isomerase activity"/>
    <property type="evidence" value="ECO:0007669"/>
    <property type="project" value="UniProtKB-UniRule"/>
</dbReference>
<dbReference type="PANTHER" id="PTHR42894:SF1">
    <property type="entry name" value="N-(5'-PHOSPHORIBOSYL)ANTHRANILATE ISOMERASE"/>
    <property type="match status" value="1"/>
</dbReference>
<dbReference type="InterPro" id="IPR001240">
    <property type="entry name" value="PRAI_dom"/>
</dbReference>
<evidence type="ECO:0000256" key="9">
    <source>
        <dbReference type="HAMAP-Rule" id="MF_00135"/>
    </source>
</evidence>
<evidence type="ECO:0000256" key="5">
    <source>
        <dbReference type="ARBA" id="ARBA00022605"/>
    </source>
</evidence>
<evidence type="ECO:0000259" key="10">
    <source>
        <dbReference type="Pfam" id="PF00697"/>
    </source>
</evidence>
<dbReference type="EC" id="5.3.1.24" evidence="3 9"/>
<evidence type="ECO:0000256" key="2">
    <source>
        <dbReference type="ARBA" id="ARBA00004664"/>
    </source>
</evidence>
<evidence type="ECO:0000313" key="11">
    <source>
        <dbReference type="EMBL" id="OAF02441.1"/>
    </source>
</evidence>
<dbReference type="InterPro" id="IPR013785">
    <property type="entry name" value="Aldolase_TIM"/>
</dbReference>